<reference evidence="1 2" key="1">
    <citation type="submission" date="2012-05" db="EMBL/GenBank/DDBJ databases">
        <title>Recombination and specialization in a pathogen metapopulation.</title>
        <authorList>
            <person name="Gardiner A."/>
            <person name="Kemen E."/>
            <person name="Schultz-Larsen T."/>
            <person name="MacLean D."/>
            <person name="Van Oosterhout C."/>
            <person name="Jones J.D.G."/>
        </authorList>
    </citation>
    <scope>NUCLEOTIDE SEQUENCE [LARGE SCALE GENOMIC DNA]</scope>
    <source>
        <strain evidence="1 2">Ac Nc2</strain>
    </source>
</reference>
<gene>
    <name evidence="1" type="ORF">BN9_127020</name>
</gene>
<dbReference type="EMBL" id="CAIX01000908">
    <property type="protein sequence ID" value="CCI11295.1"/>
    <property type="molecule type" value="Genomic_DNA"/>
</dbReference>
<keyword evidence="2" id="KW-1185">Reference proteome</keyword>
<accession>A0A024FVZ0</accession>
<name>A0A024FVZ0_9STRA</name>
<evidence type="ECO:0000313" key="2">
    <source>
        <dbReference type="Proteomes" id="UP000053237"/>
    </source>
</evidence>
<dbReference type="AlphaFoldDB" id="A0A024FVZ0"/>
<evidence type="ECO:0000313" key="1">
    <source>
        <dbReference type="EMBL" id="CCI11295.1"/>
    </source>
</evidence>
<protein>
    <submittedName>
        <fullName evidence="1">Uncharacterized protein</fullName>
    </submittedName>
</protein>
<organism evidence="1 2">
    <name type="scientific">Albugo candida</name>
    <dbReference type="NCBI Taxonomy" id="65357"/>
    <lineage>
        <taxon>Eukaryota</taxon>
        <taxon>Sar</taxon>
        <taxon>Stramenopiles</taxon>
        <taxon>Oomycota</taxon>
        <taxon>Peronosporomycetes</taxon>
        <taxon>Albuginales</taxon>
        <taxon>Albuginaceae</taxon>
        <taxon>Albugo</taxon>
    </lineage>
</organism>
<comment type="caution">
    <text evidence="1">The sequence shown here is derived from an EMBL/GenBank/DDBJ whole genome shotgun (WGS) entry which is preliminary data.</text>
</comment>
<sequence length="309" mass="33517">MTPSSSFRAPATSGFGNFGSSSFHAQPAASRGEFGASEMHLIILPLRISHLALHPALLDHLECLGPEQGAFGTSGTTNSAFGKASVPLEALDLVLPAQHSETPHLLVVSVQARHRLLQVDREYLVRQIQALEGLAIIQMRRQTIQTLVECPKSGVLYKYWVARVFSSAVSAKAADRLLKQFTGLGSNTYGNTPGQNTMASTDQSTGLIAAPDIKSYGSGSYGDGLMDHAVKAALDDQAIKYTIVNIACRRPFDSHFCGRQFKTPKIKILNSTSASASTSARMSHVNKIVHSLPLGSQFRRSWKKFNHRQ</sequence>
<dbReference type="Proteomes" id="UP000053237">
    <property type="component" value="Unassembled WGS sequence"/>
</dbReference>
<dbReference type="InParanoid" id="A0A024FVZ0"/>
<proteinExistence type="predicted"/>